<dbReference type="Gene3D" id="2.30.130.40">
    <property type="entry name" value="LON domain-like"/>
    <property type="match status" value="1"/>
</dbReference>
<dbReference type="PROSITE" id="PS51787">
    <property type="entry name" value="LON_N"/>
    <property type="match status" value="1"/>
</dbReference>
<dbReference type="CDD" id="cd19500">
    <property type="entry name" value="RecA-like_Lon"/>
    <property type="match status" value="1"/>
</dbReference>
<evidence type="ECO:0000313" key="15">
    <source>
        <dbReference type="Proteomes" id="UP001230220"/>
    </source>
</evidence>
<evidence type="ECO:0000259" key="12">
    <source>
        <dbReference type="PROSITE" id="PS51786"/>
    </source>
</evidence>
<dbReference type="PRINTS" id="PR00830">
    <property type="entry name" value="ENDOLAPTASE"/>
</dbReference>
<sequence length="770" mass="86852">MGNVKVELPVVCTRGVIVFPNNEIIIDVGRKKSVYALEEAQEHFQSQVMLVAQRDLALEDPRMDDLYEVGTICHIQHIRHMDGYLRVKFKGLERAKISSLEFTDEMVFGSVDPILDVQTDVNEELALVRRIARQLENVEVLNQDLPKDMITKLAEGISATHLADQVAQIFPFSVESKQRILEAADVNDRLLYIIQEMENEKQINELDTLINDKVKQRLDENQREYYLREKLRAIKEELGDVADRESDTEEYRRMIAENPYPEAIKEKALEELSRYEMLPSASGESGVVKTYLDWLLNLPWWQESQDNEDLNRAQEILDEDHYGLEKIKERIMEYLAVKTMTDSLKAPIICLVGPPGVGKTSLSKSVARSLNREFVKISLGGVKDESEIRGHRRTYLGSMPGRIIQGMKKAGTVNPVFLIDEIDKMGADYKGDPSSAMLEVLDPEQNALFSDHYLEEPYDLSKVMFIATANYLDNIPHALRDRLEIIQLSSYTEVEKLEIAKRHLIPKQIKENGLKPAQFKIKDDMISYIIKYYTRESGVRQLERVIAALARKCVLAILKDKKKSITLTKKMIQSYLGKEIFDYGKKEHKDQVGTVTGLAYTSFGGDILQIEVNHFDGKGKLVVTGQLGDVMKESASIAFDYVRANADKYKIDSKMFENQDVHIHVPEGAVPKDGPSAGVTLTTALISSLSNKAVKNDVAMTGEVTLRGNVLPIGGLKEKSMAAHRSGITTIVMPKANIKDLDDIPETVKESITFIPVDHVSQVLNAALVK</sequence>
<dbReference type="EMBL" id="JAUSUR010000001">
    <property type="protein sequence ID" value="MDQ0359396.1"/>
    <property type="molecule type" value="Genomic_DNA"/>
</dbReference>
<comment type="similarity">
    <text evidence="9 10 11">Belongs to the peptidase S16 family.</text>
</comment>
<dbReference type="InterPro" id="IPR003959">
    <property type="entry name" value="ATPase_AAA_core"/>
</dbReference>
<evidence type="ECO:0000256" key="8">
    <source>
        <dbReference type="ARBA" id="ARBA00023016"/>
    </source>
</evidence>
<keyword evidence="15" id="KW-1185">Reference proteome</keyword>
<dbReference type="InterPro" id="IPR046336">
    <property type="entry name" value="Lon_prtase_N_sf"/>
</dbReference>
<dbReference type="InterPro" id="IPR027543">
    <property type="entry name" value="Lon_bac"/>
</dbReference>
<dbReference type="Pfam" id="PF05362">
    <property type="entry name" value="Lon_C"/>
    <property type="match status" value="1"/>
</dbReference>
<dbReference type="PIRSF" id="PIRSF001174">
    <property type="entry name" value="Lon_proteas"/>
    <property type="match status" value="1"/>
</dbReference>
<dbReference type="InterPro" id="IPR008268">
    <property type="entry name" value="Peptidase_S16_AS"/>
</dbReference>
<evidence type="ECO:0000256" key="11">
    <source>
        <dbReference type="RuleBase" id="RU000591"/>
    </source>
</evidence>
<dbReference type="Proteomes" id="UP001230220">
    <property type="component" value="Unassembled WGS sequence"/>
</dbReference>
<dbReference type="InterPro" id="IPR054594">
    <property type="entry name" value="Lon_lid"/>
</dbReference>
<dbReference type="GO" id="GO:0004252">
    <property type="term" value="F:serine-type endopeptidase activity"/>
    <property type="evidence" value="ECO:0007669"/>
    <property type="project" value="UniProtKB-EC"/>
</dbReference>
<dbReference type="Gene3D" id="3.40.50.300">
    <property type="entry name" value="P-loop containing nucleotide triphosphate hydrolases"/>
    <property type="match status" value="1"/>
</dbReference>
<dbReference type="SUPFAM" id="SSF52540">
    <property type="entry name" value="P-loop containing nucleoside triphosphate hydrolases"/>
    <property type="match status" value="1"/>
</dbReference>
<dbReference type="PANTHER" id="PTHR10046">
    <property type="entry name" value="ATP DEPENDENT LON PROTEASE FAMILY MEMBER"/>
    <property type="match status" value="1"/>
</dbReference>
<dbReference type="Pfam" id="PF00004">
    <property type="entry name" value="AAA"/>
    <property type="match status" value="1"/>
</dbReference>
<dbReference type="Gene3D" id="1.20.58.1480">
    <property type="match status" value="1"/>
</dbReference>
<evidence type="ECO:0000256" key="1">
    <source>
        <dbReference type="ARBA" id="ARBA00004496"/>
    </source>
</evidence>
<dbReference type="InterPro" id="IPR027065">
    <property type="entry name" value="Lon_Prtase"/>
</dbReference>
<feature type="binding site" evidence="9">
    <location>
        <begin position="353"/>
        <end position="360"/>
    </location>
    <ligand>
        <name>ATP</name>
        <dbReference type="ChEBI" id="CHEBI:30616"/>
    </ligand>
</feature>
<dbReference type="InterPro" id="IPR027417">
    <property type="entry name" value="P-loop_NTPase"/>
</dbReference>
<dbReference type="SUPFAM" id="SSF88697">
    <property type="entry name" value="PUA domain-like"/>
    <property type="match status" value="1"/>
</dbReference>
<gene>
    <name evidence="9" type="primary">lon</name>
    <name evidence="14" type="ORF">J2S15_000127</name>
</gene>
<evidence type="ECO:0000256" key="5">
    <source>
        <dbReference type="ARBA" id="ARBA00022801"/>
    </source>
</evidence>
<evidence type="ECO:0000313" key="14">
    <source>
        <dbReference type="EMBL" id="MDQ0359396.1"/>
    </source>
</evidence>
<comment type="subcellular location">
    <subcellularLocation>
        <location evidence="1 9">Cytoplasm</location>
    </subcellularLocation>
</comment>
<dbReference type="Gene3D" id="1.10.8.60">
    <property type="match status" value="1"/>
</dbReference>
<feature type="active site" evidence="9 10">
    <location>
        <position position="676"/>
    </location>
</feature>
<dbReference type="InterPro" id="IPR003111">
    <property type="entry name" value="Lon_prtase_N"/>
</dbReference>
<dbReference type="RefSeq" id="WP_307404470.1">
    <property type="nucleotide sequence ID" value="NZ_JAUSUR010000001.1"/>
</dbReference>
<dbReference type="NCBIfam" id="TIGR00763">
    <property type="entry name" value="lon"/>
    <property type="match status" value="1"/>
</dbReference>
<keyword evidence="2 9" id="KW-0963">Cytoplasm</keyword>
<dbReference type="InterPro" id="IPR008269">
    <property type="entry name" value="Lon_proteolytic"/>
</dbReference>
<comment type="induction">
    <text evidence="9">By heat shock.</text>
</comment>
<accession>A0ABU0DXU3</accession>
<comment type="catalytic activity">
    <reaction evidence="9 10">
        <text>Hydrolysis of proteins in presence of ATP.</text>
        <dbReference type="EC" id="3.4.21.53"/>
    </reaction>
</comment>
<dbReference type="Gene3D" id="3.30.230.10">
    <property type="match status" value="1"/>
</dbReference>
<dbReference type="InterPro" id="IPR004815">
    <property type="entry name" value="Lon_bac/euk-typ"/>
</dbReference>
<comment type="function">
    <text evidence="9">ATP-dependent serine protease that mediates the selective degradation of mutant and abnormal proteins as well as certain short-lived regulatory proteins. Required for cellular homeostasis and for survival from DNA damage and developmental changes induced by stress. Degrades polypeptides processively to yield small peptide fragments that are 5 to 10 amino acids long. Binds to DNA in a double-stranded, site-specific manner.</text>
</comment>
<keyword evidence="5 9" id="KW-0378">Hydrolase</keyword>
<evidence type="ECO:0000256" key="9">
    <source>
        <dbReference type="HAMAP-Rule" id="MF_01973"/>
    </source>
</evidence>
<evidence type="ECO:0000256" key="4">
    <source>
        <dbReference type="ARBA" id="ARBA00022741"/>
    </source>
</evidence>
<dbReference type="Pfam" id="PF22667">
    <property type="entry name" value="Lon_lid"/>
    <property type="match status" value="1"/>
</dbReference>
<keyword evidence="3 9" id="KW-0645">Protease</keyword>
<keyword evidence="4 9" id="KW-0547">Nucleotide-binding</keyword>
<comment type="caution">
    <text evidence="14">The sequence shown here is derived from an EMBL/GenBank/DDBJ whole genome shotgun (WGS) entry which is preliminary data.</text>
</comment>
<dbReference type="HAMAP" id="MF_01973">
    <property type="entry name" value="lon_bact"/>
    <property type="match status" value="1"/>
</dbReference>
<keyword evidence="8 9" id="KW-0346">Stress response</keyword>
<dbReference type="InterPro" id="IPR015947">
    <property type="entry name" value="PUA-like_sf"/>
</dbReference>
<dbReference type="SUPFAM" id="SSF54211">
    <property type="entry name" value="Ribosomal protein S5 domain 2-like"/>
    <property type="match status" value="1"/>
</dbReference>
<dbReference type="Pfam" id="PF02190">
    <property type="entry name" value="LON_substr_bdg"/>
    <property type="match status" value="1"/>
</dbReference>
<name>A0ABU0DXU3_9FIRM</name>
<feature type="domain" description="Lon proteolytic" evidence="12">
    <location>
        <begin position="589"/>
        <end position="770"/>
    </location>
</feature>
<keyword evidence="6 9" id="KW-0720">Serine protease</keyword>
<dbReference type="PROSITE" id="PS01046">
    <property type="entry name" value="LON_SER"/>
    <property type="match status" value="1"/>
</dbReference>
<dbReference type="EC" id="3.4.21.53" evidence="9"/>
<evidence type="ECO:0000256" key="6">
    <source>
        <dbReference type="ARBA" id="ARBA00022825"/>
    </source>
</evidence>
<feature type="active site" evidence="9 10">
    <location>
        <position position="719"/>
    </location>
</feature>
<proteinExistence type="evidence at transcript level"/>
<keyword evidence="7 9" id="KW-0067">ATP-binding</keyword>
<evidence type="ECO:0000256" key="3">
    <source>
        <dbReference type="ARBA" id="ARBA00022670"/>
    </source>
</evidence>
<dbReference type="InterPro" id="IPR014721">
    <property type="entry name" value="Ribsml_uS5_D2-typ_fold_subgr"/>
</dbReference>
<comment type="subunit">
    <text evidence="9">Homohexamer. Organized in a ring with a central cavity.</text>
</comment>
<dbReference type="InterPro" id="IPR020568">
    <property type="entry name" value="Ribosomal_Su5_D2-typ_SF"/>
</dbReference>
<reference evidence="14 15" key="1">
    <citation type="submission" date="2023-07" db="EMBL/GenBank/DDBJ databases">
        <title>Genomic Encyclopedia of Type Strains, Phase IV (KMG-IV): sequencing the most valuable type-strain genomes for metagenomic binning, comparative biology and taxonomic classification.</title>
        <authorList>
            <person name="Goeker M."/>
        </authorList>
    </citation>
    <scope>NUCLEOTIDE SEQUENCE [LARGE SCALE GENOMIC DNA]</scope>
    <source>
        <strain evidence="14 15">DSM 16784</strain>
    </source>
</reference>
<dbReference type="GO" id="GO:0006508">
    <property type="term" value="P:proteolysis"/>
    <property type="evidence" value="ECO:0007669"/>
    <property type="project" value="UniProtKB-KW"/>
</dbReference>
<dbReference type="Gene3D" id="1.20.5.5270">
    <property type="match status" value="1"/>
</dbReference>
<dbReference type="InterPro" id="IPR003593">
    <property type="entry name" value="AAA+_ATPase"/>
</dbReference>
<dbReference type="SMART" id="SM00464">
    <property type="entry name" value="LON"/>
    <property type="match status" value="1"/>
</dbReference>
<evidence type="ECO:0000259" key="13">
    <source>
        <dbReference type="PROSITE" id="PS51787"/>
    </source>
</evidence>
<evidence type="ECO:0000256" key="2">
    <source>
        <dbReference type="ARBA" id="ARBA00022490"/>
    </source>
</evidence>
<dbReference type="SMART" id="SM00382">
    <property type="entry name" value="AAA"/>
    <property type="match status" value="1"/>
</dbReference>
<dbReference type="PROSITE" id="PS51786">
    <property type="entry name" value="LON_PROTEOLYTIC"/>
    <property type="match status" value="1"/>
</dbReference>
<evidence type="ECO:0000256" key="7">
    <source>
        <dbReference type="ARBA" id="ARBA00022840"/>
    </source>
</evidence>
<protein>
    <recommendedName>
        <fullName evidence="9">Lon protease</fullName>
        <ecNumber evidence="9">3.4.21.53</ecNumber>
    </recommendedName>
    <alternativeName>
        <fullName evidence="9">ATP-dependent protease La</fullName>
    </alternativeName>
</protein>
<feature type="domain" description="Lon N-terminal" evidence="13">
    <location>
        <begin position="8"/>
        <end position="201"/>
    </location>
</feature>
<evidence type="ECO:0000256" key="10">
    <source>
        <dbReference type="PROSITE-ProRule" id="PRU01122"/>
    </source>
</evidence>
<organism evidence="14 15">
    <name type="scientific">Breznakia pachnodae</name>
    <dbReference type="NCBI Taxonomy" id="265178"/>
    <lineage>
        <taxon>Bacteria</taxon>
        <taxon>Bacillati</taxon>
        <taxon>Bacillota</taxon>
        <taxon>Erysipelotrichia</taxon>
        <taxon>Erysipelotrichales</taxon>
        <taxon>Erysipelotrichaceae</taxon>
        <taxon>Breznakia</taxon>
    </lineage>
</organism>